<proteinExistence type="predicted"/>
<protein>
    <recommendedName>
        <fullName evidence="3">Transposase</fullName>
    </recommendedName>
</protein>
<sequence>MGRNSIKNHVYQNGRFVQTNKKFSALKQKQKEWITNELRHRYINATNYPHTKLLPKKRDQILDQIYDLIEEKEIWIPYDEVKKYYFSKIPSFIRQNKCLMMQKELNVIKEDV</sequence>
<reference evidence="1 2" key="1">
    <citation type="submission" date="2024-05" db="EMBL/GenBank/DDBJ databases">
        <title>The mechanism of isolation and screening of efficient mineral weathering bacteria priestia aryabhattai c4-10 with weathered biotite.</title>
        <authorList>
            <person name="Yang S."/>
        </authorList>
    </citation>
    <scope>NUCLEOTIDE SEQUENCE [LARGE SCALE GENOMIC DNA]</scope>
    <source>
        <strain evidence="1 2">C4-10</strain>
    </source>
</reference>
<dbReference type="Proteomes" id="UP001418804">
    <property type="component" value="Unassembled WGS sequence"/>
</dbReference>
<evidence type="ECO:0000313" key="2">
    <source>
        <dbReference type="Proteomes" id="UP001418804"/>
    </source>
</evidence>
<comment type="caution">
    <text evidence="1">The sequence shown here is derived from an EMBL/GenBank/DDBJ whole genome shotgun (WGS) entry which is preliminary data.</text>
</comment>
<dbReference type="EMBL" id="JBDIVD010000002">
    <property type="protein sequence ID" value="MEN3156411.1"/>
    <property type="molecule type" value="Genomic_DNA"/>
</dbReference>
<dbReference type="RefSeq" id="WP_345936366.1">
    <property type="nucleotide sequence ID" value="NZ_JBDIVD010000002.1"/>
</dbReference>
<dbReference type="AlphaFoldDB" id="A0ABD5KYS6"/>
<evidence type="ECO:0008006" key="3">
    <source>
        <dbReference type="Google" id="ProtNLM"/>
    </source>
</evidence>
<accession>A0ABD5KYS6</accession>
<evidence type="ECO:0000313" key="1">
    <source>
        <dbReference type="EMBL" id="MEN3156411.1"/>
    </source>
</evidence>
<gene>
    <name evidence="1" type="ORF">ABDD91_26595</name>
</gene>
<reference evidence="1 2" key="2">
    <citation type="submission" date="2024-05" db="EMBL/GenBank/DDBJ databases">
        <authorList>
            <person name="Zheng X."/>
        </authorList>
    </citation>
    <scope>NUCLEOTIDE SEQUENCE [LARGE SCALE GENOMIC DNA]</scope>
    <source>
        <strain evidence="1 2">C4-10</strain>
    </source>
</reference>
<organism evidence="1 2">
    <name type="scientific">Priestia aryabhattai</name>
    <name type="common">Bacillus aryabhattai</name>
    <dbReference type="NCBI Taxonomy" id="412384"/>
    <lineage>
        <taxon>Bacteria</taxon>
        <taxon>Bacillati</taxon>
        <taxon>Bacillota</taxon>
        <taxon>Bacilli</taxon>
        <taxon>Bacillales</taxon>
        <taxon>Bacillaceae</taxon>
        <taxon>Priestia</taxon>
    </lineage>
</organism>
<name>A0ABD5KYS6_PRIAR</name>